<evidence type="ECO:0000313" key="5">
    <source>
        <dbReference type="Proteomes" id="UP000076825"/>
    </source>
</evidence>
<dbReference type="GO" id="GO:0061542">
    <property type="term" value="F:3-demethylubiquinol 3-O-methyltransferase activity"/>
    <property type="evidence" value="ECO:0007669"/>
    <property type="project" value="UniProtKB-EC"/>
</dbReference>
<name>A0A157LU60_9BORD</name>
<dbReference type="Proteomes" id="UP000076825">
    <property type="component" value="Chromosome 1"/>
</dbReference>
<evidence type="ECO:0000256" key="1">
    <source>
        <dbReference type="ARBA" id="ARBA00022603"/>
    </source>
</evidence>
<evidence type="ECO:0000256" key="2">
    <source>
        <dbReference type="ARBA" id="ARBA00022679"/>
    </source>
</evidence>
<reference evidence="4 5" key="1">
    <citation type="submission" date="2016-04" db="EMBL/GenBank/DDBJ databases">
        <authorList>
            <consortium name="Pathogen Informatics"/>
        </authorList>
    </citation>
    <scope>NUCLEOTIDE SEQUENCE [LARGE SCALE GENOMIC DNA]</scope>
    <source>
        <strain evidence="4 5">H044680328</strain>
    </source>
</reference>
<dbReference type="PATRIC" id="fig|123899.6.peg.2931"/>
<keyword evidence="5" id="KW-1185">Reference proteome</keyword>
<sequence length="281" mass="31216">MREDLHQANRRSWNAATVAHNSHKGDQAAFFLAGGSTLFPEERQLLGDVAGRDLLHLQCNAGQDSLSLAQLGARVTGVDISDEAIAFAQQLSRDSGVAARFERADLYAWFERAQAQGRQFDLVFASYGTICWLSDLDGWARGIAQVLRPGGRFVFVEYHPAGLIFDQQWQPRYDYFNREPLAEGGVGDYVAETHGDLALDGYETGVRDFVNPHPSYEFTWGLGQVVGALLAAGLTLEHLEEYPYANGWRAFDRMQVLEGRRFAPPEDMPGVPLMYALAARS</sequence>
<dbReference type="SUPFAM" id="SSF53335">
    <property type="entry name" value="S-adenosyl-L-methionine-dependent methyltransferases"/>
    <property type="match status" value="1"/>
</dbReference>
<dbReference type="PANTHER" id="PTHR43861">
    <property type="entry name" value="TRANS-ACONITATE 2-METHYLTRANSFERASE-RELATED"/>
    <property type="match status" value="1"/>
</dbReference>
<keyword evidence="2 4" id="KW-0808">Transferase</keyword>
<gene>
    <name evidence="4" type="primary">pufX_1</name>
    <name evidence="4" type="ORF">SAMEA3906487_02940</name>
</gene>
<proteinExistence type="predicted"/>
<dbReference type="PANTHER" id="PTHR43861:SF1">
    <property type="entry name" value="TRANS-ACONITATE 2-METHYLTRANSFERASE"/>
    <property type="match status" value="1"/>
</dbReference>
<dbReference type="Gene3D" id="3.40.50.150">
    <property type="entry name" value="Vaccinia Virus protein VP39"/>
    <property type="match status" value="1"/>
</dbReference>
<dbReference type="RefSeq" id="WP_033534036.1">
    <property type="nucleotide sequence ID" value="NZ_CP016340.1"/>
</dbReference>
<keyword evidence="1 4" id="KW-0489">Methyltransferase</keyword>
<protein>
    <submittedName>
        <fullName evidence="4">3-demethylubiquinone-9 3-methyltransferase</fullName>
        <ecNumber evidence="4">2.1.1.64</ecNumber>
    </submittedName>
</protein>
<feature type="domain" description="Methyltransferase" evidence="3">
    <location>
        <begin position="55"/>
        <end position="151"/>
    </location>
</feature>
<dbReference type="GO" id="GO:0032259">
    <property type="term" value="P:methylation"/>
    <property type="evidence" value="ECO:0007669"/>
    <property type="project" value="UniProtKB-KW"/>
</dbReference>
<dbReference type="GeneID" id="56589808"/>
<dbReference type="EC" id="2.1.1.64" evidence="4"/>
<dbReference type="AlphaFoldDB" id="A0A157LU60"/>
<dbReference type="STRING" id="123899.SAMEA3906487_02940"/>
<organism evidence="4 5">
    <name type="scientific">Bordetella trematum</name>
    <dbReference type="NCBI Taxonomy" id="123899"/>
    <lineage>
        <taxon>Bacteria</taxon>
        <taxon>Pseudomonadati</taxon>
        <taxon>Pseudomonadota</taxon>
        <taxon>Betaproteobacteria</taxon>
        <taxon>Burkholderiales</taxon>
        <taxon>Alcaligenaceae</taxon>
        <taxon>Bordetella</taxon>
    </lineage>
</organism>
<dbReference type="InterPro" id="IPR041698">
    <property type="entry name" value="Methyltransf_25"/>
</dbReference>
<dbReference type="CDD" id="cd02440">
    <property type="entry name" value="AdoMet_MTases"/>
    <property type="match status" value="1"/>
</dbReference>
<dbReference type="KEGG" id="btrm:SAMEA390648702940"/>
<evidence type="ECO:0000259" key="3">
    <source>
        <dbReference type="Pfam" id="PF13649"/>
    </source>
</evidence>
<dbReference type="eggNOG" id="COG2226">
    <property type="taxonomic scope" value="Bacteria"/>
</dbReference>
<keyword evidence="4" id="KW-0830">Ubiquinone</keyword>
<dbReference type="InterPro" id="IPR029063">
    <property type="entry name" value="SAM-dependent_MTases_sf"/>
</dbReference>
<dbReference type="EMBL" id="LT546645">
    <property type="protein sequence ID" value="SAI71854.1"/>
    <property type="molecule type" value="Genomic_DNA"/>
</dbReference>
<dbReference type="OrthoDB" id="9791837at2"/>
<accession>A0A157LU60</accession>
<evidence type="ECO:0000313" key="4">
    <source>
        <dbReference type="EMBL" id="SAI71854.1"/>
    </source>
</evidence>
<dbReference type="Pfam" id="PF13649">
    <property type="entry name" value="Methyltransf_25"/>
    <property type="match status" value="1"/>
</dbReference>